<dbReference type="GO" id="GO:0016491">
    <property type="term" value="F:oxidoreductase activity"/>
    <property type="evidence" value="ECO:0007669"/>
    <property type="project" value="UniProtKB-KW"/>
</dbReference>
<evidence type="ECO:0000313" key="7">
    <source>
        <dbReference type="Proteomes" id="UP000428260"/>
    </source>
</evidence>
<dbReference type="InterPro" id="IPR036188">
    <property type="entry name" value="FAD/NAD-bd_sf"/>
</dbReference>
<evidence type="ECO:0000256" key="3">
    <source>
        <dbReference type="ARBA" id="ARBA00023002"/>
    </source>
</evidence>
<organism evidence="6 7">
    <name type="scientific">Maribellus comscasis</name>
    <dbReference type="NCBI Taxonomy" id="2681766"/>
    <lineage>
        <taxon>Bacteria</taxon>
        <taxon>Pseudomonadati</taxon>
        <taxon>Bacteroidota</taxon>
        <taxon>Bacteroidia</taxon>
        <taxon>Marinilabiliales</taxon>
        <taxon>Prolixibacteraceae</taxon>
        <taxon>Maribellus</taxon>
    </lineage>
</organism>
<reference evidence="6 7" key="1">
    <citation type="submission" date="2019-11" db="EMBL/GenBank/DDBJ databases">
        <authorList>
            <person name="Zheng R.K."/>
            <person name="Sun C.M."/>
        </authorList>
    </citation>
    <scope>NUCLEOTIDE SEQUENCE [LARGE SCALE GENOMIC DNA]</scope>
    <source>
        <strain evidence="6 7">WC007</strain>
    </source>
</reference>
<dbReference type="AlphaFoldDB" id="A0A6I6JV54"/>
<dbReference type="Proteomes" id="UP000428260">
    <property type="component" value="Chromosome"/>
</dbReference>
<dbReference type="PRINTS" id="PR00469">
    <property type="entry name" value="PNDRDTASEII"/>
</dbReference>
<gene>
    <name evidence="6" type="ORF">GM418_26140</name>
</gene>
<dbReference type="EMBL" id="CP046401">
    <property type="protein sequence ID" value="QGY47015.1"/>
    <property type="molecule type" value="Genomic_DNA"/>
</dbReference>
<sequence>MYRRRNFIKKGVLAALGTGLFSKTDAGDFEKELKSGDGIDYKRNIPLRYEADVVVIGGGIAGVSAAASAAVSGAKVLLVERFANLGGMLTTGGVANFCGQIEEQGEVFDQILKDLKRYNSLGEARSQTVFNYEILSLVLQEILLARGVKILLHTRLVDVLSKGNGIKECIICGKSGLEGVRGKIFIDCSGDADLARYAGVATMKGDGKIGYQLPMSKMCFAREVAEEDFLQQVPSDWATQISKKEDLPMVSVWPDGPGGKALKIKIPMFDATSTEGITNAEIQARRRTMDVLSYYQKVENKKWRLTHSAPMIGVREGCRVEGDYILTVDDLRAGKTFDDGVARGTFYFDGHGLTDDKRTYILPKDQLKVPPYQIPMRCLISKDADNLLVAGRCLSAEQLALSSARVSTTCSMMGQATGIAAGMAVQQRTKIRKLDYSEIQNEVLGRGGQLDVSKQIHPIHG</sequence>
<dbReference type="RefSeq" id="WP_158870468.1">
    <property type="nucleotide sequence ID" value="NZ_CP046401.1"/>
</dbReference>
<keyword evidence="2" id="KW-0479">Metal-binding</keyword>
<keyword evidence="5" id="KW-0411">Iron-sulfur</keyword>
<keyword evidence="3" id="KW-0560">Oxidoreductase</keyword>
<accession>A0A6I6JV54</accession>
<dbReference type="Pfam" id="PF12831">
    <property type="entry name" value="FAD_oxidored"/>
    <property type="match status" value="1"/>
</dbReference>
<evidence type="ECO:0000256" key="2">
    <source>
        <dbReference type="ARBA" id="ARBA00022723"/>
    </source>
</evidence>
<dbReference type="GO" id="GO:0051539">
    <property type="term" value="F:4 iron, 4 sulfur cluster binding"/>
    <property type="evidence" value="ECO:0007669"/>
    <property type="project" value="UniProtKB-KW"/>
</dbReference>
<evidence type="ECO:0000256" key="4">
    <source>
        <dbReference type="ARBA" id="ARBA00023004"/>
    </source>
</evidence>
<keyword evidence="7" id="KW-1185">Reference proteome</keyword>
<name>A0A6I6JV54_9BACT</name>
<evidence type="ECO:0000313" key="6">
    <source>
        <dbReference type="EMBL" id="QGY47015.1"/>
    </source>
</evidence>
<dbReference type="KEGG" id="mcos:GM418_26140"/>
<evidence type="ECO:0000256" key="1">
    <source>
        <dbReference type="ARBA" id="ARBA00022485"/>
    </source>
</evidence>
<keyword evidence="1" id="KW-0004">4Fe-4S</keyword>
<evidence type="ECO:0000256" key="5">
    <source>
        <dbReference type="ARBA" id="ARBA00023014"/>
    </source>
</evidence>
<dbReference type="PANTHER" id="PTHR43498:SF1">
    <property type="entry name" value="COB--COM HETERODISULFIDE REDUCTASE IRON-SULFUR SUBUNIT A"/>
    <property type="match status" value="1"/>
</dbReference>
<proteinExistence type="predicted"/>
<dbReference type="PANTHER" id="PTHR43498">
    <property type="entry name" value="FERREDOXIN:COB-COM HETERODISULFIDE REDUCTASE SUBUNIT A"/>
    <property type="match status" value="1"/>
</dbReference>
<dbReference type="GO" id="GO:0046872">
    <property type="term" value="F:metal ion binding"/>
    <property type="evidence" value="ECO:0007669"/>
    <property type="project" value="UniProtKB-KW"/>
</dbReference>
<dbReference type="Gene3D" id="3.50.50.60">
    <property type="entry name" value="FAD/NAD(P)-binding domain"/>
    <property type="match status" value="1"/>
</dbReference>
<keyword evidence="4" id="KW-0408">Iron</keyword>
<protein>
    <submittedName>
        <fullName evidence="6">FAD-dependent oxidoreductase</fullName>
    </submittedName>
</protein>
<dbReference type="SUPFAM" id="SSF51905">
    <property type="entry name" value="FAD/NAD(P)-binding domain"/>
    <property type="match status" value="1"/>
</dbReference>
<dbReference type="InterPro" id="IPR039650">
    <property type="entry name" value="HdrA-like"/>
</dbReference>